<sequence>MGEARILKLTQKFAKGEVIDGYQVAQLKHLIAVSIYKQADIFQHV</sequence>
<reference evidence="2" key="1">
    <citation type="submission" date="2018-06" db="EMBL/GenBank/DDBJ databases">
        <authorList>
            <person name="Cea G.-C."/>
            <person name="William W."/>
        </authorList>
    </citation>
    <scope>NUCLEOTIDE SEQUENCE [LARGE SCALE GENOMIC DNA]</scope>
    <source>
        <strain evidence="2">DB21MT-2</strain>
    </source>
</reference>
<name>A0A330M1I4_9GAMM</name>
<protein>
    <submittedName>
        <fullName evidence="1">Uncharacterized protein</fullName>
    </submittedName>
</protein>
<gene>
    <name evidence="1" type="ORF">SHEWBE_1959</name>
</gene>
<dbReference type="Proteomes" id="UP000250123">
    <property type="component" value="Chromosome SHEWBE"/>
</dbReference>
<dbReference type="AlphaFoldDB" id="A0A330M1I4"/>
<dbReference type="KEGG" id="sbk:SHEWBE_1959"/>
<organism evidence="1 2">
    <name type="scientific">Shewanella benthica</name>
    <dbReference type="NCBI Taxonomy" id="43661"/>
    <lineage>
        <taxon>Bacteria</taxon>
        <taxon>Pseudomonadati</taxon>
        <taxon>Pseudomonadota</taxon>
        <taxon>Gammaproteobacteria</taxon>
        <taxon>Alteromonadales</taxon>
        <taxon>Shewanellaceae</taxon>
        <taxon>Shewanella</taxon>
    </lineage>
</organism>
<proteinExistence type="predicted"/>
<evidence type="ECO:0000313" key="2">
    <source>
        <dbReference type="Proteomes" id="UP000250123"/>
    </source>
</evidence>
<dbReference type="EMBL" id="LS483452">
    <property type="protein sequence ID" value="SQH75925.1"/>
    <property type="molecule type" value="Genomic_DNA"/>
</dbReference>
<evidence type="ECO:0000313" key="1">
    <source>
        <dbReference type="EMBL" id="SQH75925.1"/>
    </source>
</evidence>
<accession>A0A330M1I4</accession>